<feature type="chain" id="PRO_5042055487" description="Glycoside Hydrolase Family 16" evidence="1">
    <location>
        <begin position="22"/>
        <end position="212"/>
    </location>
</feature>
<reference evidence="2" key="2">
    <citation type="submission" date="2023-06" db="EMBL/GenBank/DDBJ databases">
        <authorList>
            <consortium name="Lawrence Berkeley National Laboratory"/>
            <person name="Haridas S."/>
            <person name="Hensen N."/>
            <person name="Bonometti L."/>
            <person name="Westerberg I."/>
            <person name="Brannstrom I.O."/>
            <person name="Guillou S."/>
            <person name="Cros-Aarteil S."/>
            <person name="Calhoun S."/>
            <person name="Kuo A."/>
            <person name="Mondo S."/>
            <person name="Pangilinan J."/>
            <person name="Riley R."/>
            <person name="LaButti K."/>
            <person name="Andreopoulos B."/>
            <person name="Lipzen A."/>
            <person name="Chen C."/>
            <person name="Yanf M."/>
            <person name="Daum C."/>
            <person name="Ng V."/>
            <person name="Clum A."/>
            <person name="Steindorff A."/>
            <person name="Ohm R."/>
            <person name="Martin F."/>
            <person name="Silar P."/>
            <person name="Natvig D."/>
            <person name="Lalanne C."/>
            <person name="Gautier V."/>
            <person name="Ament-velasquez S.L."/>
            <person name="Kruys A."/>
            <person name="Hutchinson M.I."/>
            <person name="Powell A.J."/>
            <person name="Barry K."/>
            <person name="Miller A.N."/>
            <person name="Grigoriev I.V."/>
            <person name="Debuchy R."/>
            <person name="Gladieux P."/>
            <person name="Thoren M.H."/>
            <person name="Johannesson H."/>
        </authorList>
    </citation>
    <scope>NUCLEOTIDE SEQUENCE</scope>
    <source>
        <strain evidence="2">CBS 232.78</strain>
    </source>
</reference>
<accession>A0AAE0K1H0</accession>
<protein>
    <recommendedName>
        <fullName evidence="4">Glycoside Hydrolase Family 16</fullName>
    </recommendedName>
</protein>
<keyword evidence="1" id="KW-0732">Signal</keyword>
<keyword evidence="3" id="KW-1185">Reference proteome</keyword>
<evidence type="ECO:0000313" key="2">
    <source>
        <dbReference type="EMBL" id="KAK3367651.1"/>
    </source>
</evidence>
<gene>
    <name evidence="2" type="ORF">B0H63DRAFT_529360</name>
</gene>
<dbReference type="EMBL" id="JAULSW010000011">
    <property type="protein sequence ID" value="KAK3367651.1"/>
    <property type="molecule type" value="Genomic_DNA"/>
</dbReference>
<evidence type="ECO:0000256" key="1">
    <source>
        <dbReference type="SAM" id="SignalP"/>
    </source>
</evidence>
<feature type="signal peptide" evidence="1">
    <location>
        <begin position="1"/>
        <end position="21"/>
    </location>
</feature>
<reference evidence="2" key="1">
    <citation type="journal article" date="2023" name="Mol. Phylogenet. Evol.">
        <title>Genome-scale phylogeny and comparative genomics of the fungal order Sordariales.</title>
        <authorList>
            <person name="Hensen N."/>
            <person name="Bonometti L."/>
            <person name="Westerberg I."/>
            <person name="Brannstrom I.O."/>
            <person name="Guillou S."/>
            <person name="Cros-Aarteil S."/>
            <person name="Calhoun S."/>
            <person name="Haridas S."/>
            <person name="Kuo A."/>
            <person name="Mondo S."/>
            <person name="Pangilinan J."/>
            <person name="Riley R."/>
            <person name="LaButti K."/>
            <person name="Andreopoulos B."/>
            <person name="Lipzen A."/>
            <person name="Chen C."/>
            <person name="Yan M."/>
            <person name="Daum C."/>
            <person name="Ng V."/>
            <person name="Clum A."/>
            <person name="Steindorff A."/>
            <person name="Ohm R.A."/>
            <person name="Martin F."/>
            <person name="Silar P."/>
            <person name="Natvig D.O."/>
            <person name="Lalanne C."/>
            <person name="Gautier V."/>
            <person name="Ament-Velasquez S.L."/>
            <person name="Kruys A."/>
            <person name="Hutchinson M.I."/>
            <person name="Powell A.J."/>
            <person name="Barry K."/>
            <person name="Miller A.N."/>
            <person name="Grigoriev I.V."/>
            <person name="Debuchy R."/>
            <person name="Gladieux P."/>
            <person name="Hiltunen Thoren M."/>
            <person name="Johannesson H."/>
        </authorList>
    </citation>
    <scope>NUCLEOTIDE SEQUENCE</scope>
    <source>
        <strain evidence="2">CBS 232.78</strain>
    </source>
</reference>
<name>A0AAE0K1H0_9PEZI</name>
<sequence length="212" mass="23792">MTPSWFVAVMATITMGTVARAAALPSKQMESSLTPRNSFTINEVELQGEPDYTKAQVTVNGTSKVLDLTTPDVRIEDGIIIKPLGPGAFVNASNTPLHLFPEEEIHARARLESRDPDYHCSMWFYCYNSYINIPRGYGLWSWYTIRQNQGESNDGWSGLMVTSPGSTYNAYGPEGQGFSFVDVAYGCRMNVYSYYCTFDIYGKLGSYNHFYP</sequence>
<evidence type="ECO:0008006" key="4">
    <source>
        <dbReference type="Google" id="ProtNLM"/>
    </source>
</evidence>
<organism evidence="2 3">
    <name type="scientific">Podospora didyma</name>
    <dbReference type="NCBI Taxonomy" id="330526"/>
    <lineage>
        <taxon>Eukaryota</taxon>
        <taxon>Fungi</taxon>
        <taxon>Dikarya</taxon>
        <taxon>Ascomycota</taxon>
        <taxon>Pezizomycotina</taxon>
        <taxon>Sordariomycetes</taxon>
        <taxon>Sordariomycetidae</taxon>
        <taxon>Sordariales</taxon>
        <taxon>Podosporaceae</taxon>
        <taxon>Podospora</taxon>
    </lineage>
</organism>
<dbReference type="Proteomes" id="UP001285441">
    <property type="component" value="Unassembled WGS sequence"/>
</dbReference>
<proteinExistence type="predicted"/>
<dbReference type="AlphaFoldDB" id="A0AAE0K1H0"/>
<evidence type="ECO:0000313" key="3">
    <source>
        <dbReference type="Proteomes" id="UP001285441"/>
    </source>
</evidence>
<comment type="caution">
    <text evidence="2">The sequence shown here is derived from an EMBL/GenBank/DDBJ whole genome shotgun (WGS) entry which is preliminary data.</text>
</comment>